<evidence type="ECO:0000259" key="1">
    <source>
        <dbReference type="Pfam" id="PF24719"/>
    </source>
</evidence>
<gene>
    <name evidence="2" type="ORF">H8S59_01485</name>
</gene>
<sequence>MKIINAETDTGVTLKSEGLLERFGYEISVNFNDANLRNDAIEFIDLVARYIEEGHQVASGETLGYGSWITKMELNDNRELIFFEQVPLTDEYALGISTTLRLWVEQHAMCSKVGADFTTSRFEQLIVISDGVLEGEATEGVRYPSPEHMSGWWITTDQYNGDTKSLKTVHAQHLAVNRPDLVKYLGLPNGYRFHELTNDAWFDEKVVG</sequence>
<reference evidence="2 3" key="1">
    <citation type="submission" date="2020-08" db="EMBL/GenBank/DDBJ databases">
        <title>Putative novel bacterial strains isolated from necrotic wheat leaf tissues caused by Xanthomonas translucens.</title>
        <authorList>
            <person name="Tambong J.T."/>
        </authorList>
    </citation>
    <scope>NUCLEOTIDE SEQUENCE [LARGE SCALE GENOMIC DNA]</scope>
    <source>
        <strain evidence="2 3">DOAB 1069</strain>
    </source>
</reference>
<evidence type="ECO:0000313" key="3">
    <source>
        <dbReference type="Proteomes" id="UP000651852"/>
    </source>
</evidence>
<dbReference type="Pfam" id="PF24719">
    <property type="entry name" value="Imm33-like"/>
    <property type="match status" value="1"/>
</dbReference>
<keyword evidence="3" id="KW-1185">Reference proteome</keyword>
<protein>
    <recommendedName>
        <fullName evidence="1">Imm33-like domain-containing protein</fullName>
    </recommendedName>
</protein>
<dbReference type="InterPro" id="IPR056509">
    <property type="entry name" value="Imm33-like"/>
</dbReference>
<dbReference type="EMBL" id="JACONW010000003">
    <property type="protein sequence ID" value="MBC3948445.1"/>
    <property type="molecule type" value="Genomic_DNA"/>
</dbReference>
<organism evidence="2 3">
    <name type="scientific">Pseudomonas folii</name>
    <dbReference type="NCBI Taxonomy" id="2762593"/>
    <lineage>
        <taxon>Bacteria</taxon>
        <taxon>Pseudomonadati</taxon>
        <taxon>Pseudomonadota</taxon>
        <taxon>Gammaproteobacteria</taxon>
        <taxon>Pseudomonadales</taxon>
        <taxon>Pseudomonadaceae</taxon>
        <taxon>Pseudomonas</taxon>
    </lineage>
</organism>
<comment type="caution">
    <text evidence="2">The sequence shown here is derived from an EMBL/GenBank/DDBJ whole genome shotgun (WGS) entry which is preliminary data.</text>
</comment>
<name>A0ABR7AVN4_9PSED</name>
<dbReference type="Proteomes" id="UP000651852">
    <property type="component" value="Unassembled WGS sequence"/>
</dbReference>
<dbReference type="RefSeq" id="WP_187520227.1">
    <property type="nucleotide sequence ID" value="NZ_JACONW010000003.1"/>
</dbReference>
<evidence type="ECO:0000313" key="2">
    <source>
        <dbReference type="EMBL" id="MBC3948445.1"/>
    </source>
</evidence>
<accession>A0ABR7AVN4</accession>
<feature type="domain" description="Imm33-like" evidence="1">
    <location>
        <begin position="105"/>
        <end position="202"/>
    </location>
</feature>
<proteinExistence type="predicted"/>